<dbReference type="InterPro" id="IPR050763">
    <property type="entry name" value="ABC_transporter_ATP-binding"/>
</dbReference>
<evidence type="ECO:0000256" key="2">
    <source>
        <dbReference type="ARBA" id="ARBA00005417"/>
    </source>
</evidence>
<dbReference type="PANTHER" id="PTHR42711">
    <property type="entry name" value="ABC TRANSPORTER ATP-BINDING PROTEIN"/>
    <property type="match status" value="1"/>
</dbReference>
<evidence type="ECO:0000256" key="6">
    <source>
        <dbReference type="ARBA" id="ARBA00023251"/>
    </source>
</evidence>
<evidence type="ECO:0000256" key="1">
    <source>
        <dbReference type="ARBA" id="ARBA00004202"/>
    </source>
</evidence>
<feature type="domain" description="ABC transporter" evidence="7">
    <location>
        <begin position="7"/>
        <end position="232"/>
    </location>
</feature>
<gene>
    <name evidence="8" type="ORF">GCM10022200_17850</name>
</gene>
<name>A0ABP7ALS4_9MICO</name>
<keyword evidence="4" id="KW-0547">Nucleotide-binding</keyword>
<dbReference type="SUPFAM" id="SSF52540">
    <property type="entry name" value="P-loop containing nucleoside triphosphate hydrolases"/>
    <property type="match status" value="1"/>
</dbReference>
<evidence type="ECO:0000259" key="7">
    <source>
        <dbReference type="PROSITE" id="PS50893"/>
    </source>
</evidence>
<dbReference type="Proteomes" id="UP001501697">
    <property type="component" value="Unassembled WGS sequence"/>
</dbReference>
<dbReference type="CDD" id="cd03230">
    <property type="entry name" value="ABC_DR_subfamily_A"/>
    <property type="match status" value="1"/>
</dbReference>
<dbReference type="InterPro" id="IPR003593">
    <property type="entry name" value="AAA+_ATPase"/>
</dbReference>
<evidence type="ECO:0000256" key="3">
    <source>
        <dbReference type="ARBA" id="ARBA00022448"/>
    </source>
</evidence>
<sequence length="301" mass="32377">MTDRPVIEIVGLVKQFGRFRALDELDLTLREGEVLGFLGPNGAGKSTTIRILLGLVRRTAGTARLFGDDPWRRAVALHRRLAYVPGDVALWPQLTGGQCIDLLGASGAPIDETRRGELIERFDMDPTKRIRDLSKGNRQKVALVAAFATKADLLILDEPTSGLDPLMEEVFRQCVKERAAEGTSVLLSSHILSEVDALCENVTIIRHGTVVQAGSVAELRRLSRTTVHAVTRAPVAAPAGDAVTDVTSSPTDDGGTELEFSVEPKALDQVLPAILAAGVTALTVRPPSLDELFLDAYEGAR</sequence>
<reference evidence="9" key="1">
    <citation type="journal article" date="2019" name="Int. J. Syst. Evol. Microbiol.">
        <title>The Global Catalogue of Microorganisms (GCM) 10K type strain sequencing project: providing services to taxonomists for standard genome sequencing and annotation.</title>
        <authorList>
            <consortium name="The Broad Institute Genomics Platform"/>
            <consortium name="The Broad Institute Genome Sequencing Center for Infectious Disease"/>
            <person name="Wu L."/>
            <person name="Ma J."/>
        </authorList>
    </citation>
    <scope>NUCLEOTIDE SEQUENCE [LARGE SCALE GENOMIC DNA]</scope>
    <source>
        <strain evidence="9">JCM 16544</strain>
    </source>
</reference>
<keyword evidence="3" id="KW-0813">Transport</keyword>
<dbReference type="Gene3D" id="3.40.50.300">
    <property type="entry name" value="P-loop containing nucleotide triphosphate hydrolases"/>
    <property type="match status" value="1"/>
</dbReference>
<organism evidence="8 9">
    <name type="scientific">Microbacterium awajiense</name>
    <dbReference type="NCBI Taxonomy" id="415214"/>
    <lineage>
        <taxon>Bacteria</taxon>
        <taxon>Bacillati</taxon>
        <taxon>Actinomycetota</taxon>
        <taxon>Actinomycetes</taxon>
        <taxon>Micrococcales</taxon>
        <taxon>Microbacteriaceae</taxon>
        <taxon>Microbacterium</taxon>
    </lineage>
</organism>
<dbReference type="EMBL" id="BAAAYU010000005">
    <property type="protein sequence ID" value="GAA3635023.1"/>
    <property type="molecule type" value="Genomic_DNA"/>
</dbReference>
<protein>
    <submittedName>
        <fullName evidence="8">ABC transporter ATP-binding protein</fullName>
    </submittedName>
</protein>
<dbReference type="InterPro" id="IPR017871">
    <property type="entry name" value="ABC_transporter-like_CS"/>
</dbReference>
<dbReference type="PROSITE" id="PS00211">
    <property type="entry name" value="ABC_TRANSPORTER_1"/>
    <property type="match status" value="1"/>
</dbReference>
<accession>A0ABP7ALS4</accession>
<keyword evidence="9" id="KW-1185">Reference proteome</keyword>
<evidence type="ECO:0000313" key="9">
    <source>
        <dbReference type="Proteomes" id="UP001501697"/>
    </source>
</evidence>
<dbReference type="PANTHER" id="PTHR42711:SF5">
    <property type="entry name" value="ABC TRANSPORTER ATP-BINDING PROTEIN NATA"/>
    <property type="match status" value="1"/>
</dbReference>
<evidence type="ECO:0000313" key="8">
    <source>
        <dbReference type="EMBL" id="GAA3635023.1"/>
    </source>
</evidence>
<comment type="similarity">
    <text evidence="2">Belongs to the ABC transporter superfamily.</text>
</comment>
<dbReference type="SMART" id="SM00382">
    <property type="entry name" value="AAA"/>
    <property type="match status" value="1"/>
</dbReference>
<proteinExistence type="inferred from homology"/>
<keyword evidence="6" id="KW-0046">Antibiotic resistance</keyword>
<comment type="caution">
    <text evidence="8">The sequence shown here is derived from an EMBL/GenBank/DDBJ whole genome shotgun (WGS) entry which is preliminary data.</text>
</comment>
<keyword evidence="5 8" id="KW-0067">ATP-binding</keyword>
<dbReference type="InterPro" id="IPR003439">
    <property type="entry name" value="ABC_transporter-like_ATP-bd"/>
</dbReference>
<evidence type="ECO:0000256" key="4">
    <source>
        <dbReference type="ARBA" id="ARBA00022741"/>
    </source>
</evidence>
<evidence type="ECO:0000256" key="5">
    <source>
        <dbReference type="ARBA" id="ARBA00022840"/>
    </source>
</evidence>
<dbReference type="GO" id="GO:0005524">
    <property type="term" value="F:ATP binding"/>
    <property type="evidence" value="ECO:0007669"/>
    <property type="project" value="UniProtKB-KW"/>
</dbReference>
<comment type="subcellular location">
    <subcellularLocation>
        <location evidence="1">Cell membrane</location>
        <topology evidence="1">Peripheral membrane protein</topology>
    </subcellularLocation>
</comment>
<dbReference type="PROSITE" id="PS50893">
    <property type="entry name" value="ABC_TRANSPORTER_2"/>
    <property type="match status" value="1"/>
</dbReference>
<dbReference type="Pfam" id="PF00005">
    <property type="entry name" value="ABC_tran"/>
    <property type="match status" value="1"/>
</dbReference>
<dbReference type="RefSeq" id="WP_344737659.1">
    <property type="nucleotide sequence ID" value="NZ_BAAAYU010000005.1"/>
</dbReference>
<dbReference type="InterPro" id="IPR027417">
    <property type="entry name" value="P-loop_NTPase"/>
</dbReference>